<accession>A0A411WNW5</accession>
<name>A0A411WNW5_9GAMM</name>
<dbReference type="OrthoDB" id="9155696at2"/>
<dbReference type="Proteomes" id="UP000293154">
    <property type="component" value="Chromosome"/>
</dbReference>
<dbReference type="RefSeq" id="WP_130592676.1">
    <property type="nucleotide sequence ID" value="NZ_CP034752.1"/>
</dbReference>
<evidence type="ECO:0000313" key="1">
    <source>
        <dbReference type="EMBL" id="QBH97745.1"/>
    </source>
</evidence>
<proteinExistence type="predicted"/>
<evidence type="ECO:0000313" key="2">
    <source>
        <dbReference type="Proteomes" id="UP000293154"/>
    </source>
</evidence>
<dbReference type="KEGG" id="prag:EKN56_15845"/>
<dbReference type="EMBL" id="CP034752">
    <property type="protein sequence ID" value="QBH97745.1"/>
    <property type="molecule type" value="Genomic_DNA"/>
</dbReference>
<protein>
    <submittedName>
        <fullName evidence="1">Uncharacterized protein</fullName>
    </submittedName>
</protein>
<keyword evidence="2" id="KW-1185">Reference proteome</keyword>
<sequence>MHKLKVQIVSAGNTAAPCFYAIESKGYEIRITSCLWTEPYEKVVYQYDATKEDEFFSASSPEELLGLIHMWEMRGDNWRVHKNEAHEFNKKVRNAPLFDEDGKLIE</sequence>
<dbReference type="AlphaFoldDB" id="A0A411WNW5"/>
<gene>
    <name evidence="1" type="ORF">EKN56_15845</name>
</gene>
<reference evidence="1 2" key="1">
    <citation type="submission" date="2019-03" db="EMBL/GenBank/DDBJ databases">
        <title>Pragia sp. nov. isolated from the gut tract of Carduelis flavirostris.</title>
        <authorList>
            <person name="Ge Y."/>
        </authorList>
    </citation>
    <scope>NUCLEOTIDE SEQUENCE [LARGE SCALE GENOMIC DNA]</scope>
    <source>
        <strain evidence="1 2">CF-458</strain>
    </source>
</reference>
<organism evidence="1 2">
    <name type="scientific">Limnobaculum zhutongyuii</name>
    <dbReference type="NCBI Taxonomy" id="2498113"/>
    <lineage>
        <taxon>Bacteria</taxon>
        <taxon>Pseudomonadati</taxon>
        <taxon>Pseudomonadota</taxon>
        <taxon>Gammaproteobacteria</taxon>
        <taxon>Enterobacterales</taxon>
        <taxon>Budviciaceae</taxon>
        <taxon>Limnobaculum</taxon>
    </lineage>
</organism>